<evidence type="ECO:0000256" key="10">
    <source>
        <dbReference type="RuleBase" id="RU004481"/>
    </source>
</evidence>
<keyword evidence="6 8" id="KW-0342">GTP-binding</keyword>
<comment type="caution">
    <text evidence="12">The sequence shown here is derived from an EMBL/GenBank/DDBJ whole genome shotgun (WGS) entry which is preliminary data.</text>
</comment>
<evidence type="ECO:0000256" key="8">
    <source>
        <dbReference type="HAMAP-Rule" id="MF_00195"/>
    </source>
</evidence>
<feature type="binding site" evidence="8">
    <location>
        <begin position="9"/>
        <end position="16"/>
    </location>
    <ligand>
        <name>GTP</name>
        <dbReference type="ChEBI" id="CHEBI:37565"/>
        <label>1</label>
    </ligand>
</feature>
<dbReference type="SUPFAM" id="SSF52540">
    <property type="entry name" value="P-loop containing nucleoside triphosphate hydrolases"/>
    <property type="match status" value="2"/>
</dbReference>
<dbReference type="InterPro" id="IPR032859">
    <property type="entry name" value="KH_dom-like"/>
</dbReference>
<dbReference type="PANTHER" id="PTHR43834:SF6">
    <property type="entry name" value="GTPASE DER"/>
    <property type="match status" value="1"/>
</dbReference>
<keyword evidence="4 10" id="KW-0677">Repeat</keyword>
<feature type="binding site" evidence="8">
    <location>
        <begin position="56"/>
        <end position="60"/>
    </location>
    <ligand>
        <name>GTP</name>
        <dbReference type="ChEBI" id="CHEBI:37565"/>
        <label>1</label>
    </ligand>
</feature>
<dbReference type="NCBIfam" id="TIGR03594">
    <property type="entry name" value="GTPase_EngA"/>
    <property type="match status" value="1"/>
</dbReference>
<dbReference type="Pfam" id="PF01926">
    <property type="entry name" value="MMR_HSR1"/>
    <property type="match status" value="2"/>
</dbReference>
<evidence type="ECO:0000256" key="1">
    <source>
        <dbReference type="ARBA" id="ARBA00008279"/>
    </source>
</evidence>
<dbReference type="Gene3D" id="3.40.50.300">
    <property type="entry name" value="P-loop containing nucleotide triphosphate hydrolases"/>
    <property type="match status" value="2"/>
</dbReference>
<feature type="domain" description="EngA-type G" evidence="11">
    <location>
        <begin position="194"/>
        <end position="369"/>
    </location>
</feature>
<evidence type="ECO:0000259" key="11">
    <source>
        <dbReference type="PROSITE" id="PS51712"/>
    </source>
</evidence>
<feature type="binding site" evidence="8">
    <location>
        <begin position="119"/>
        <end position="122"/>
    </location>
    <ligand>
        <name>GTP</name>
        <dbReference type="ChEBI" id="CHEBI:37565"/>
        <label>1</label>
    </ligand>
</feature>
<dbReference type="Pfam" id="PF14714">
    <property type="entry name" value="KH_dom-like"/>
    <property type="match status" value="1"/>
</dbReference>
<keyword evidence="3 8" id="KW-0690">Ribosome biogenesis</keyword>
<dbReference type="InterPro" id="IPR016484">
    <property type="entry name" value="GTPase_Der"/>
</dbReference>
<feature type="binding site" evidence="8">
    <location>
        <begin position="312"/>
        <end position="315"/>
    </location>
    <ligand>
        <name>GTP</name>
        <dbReference type="ChEBI" id="CHEBI:37565"/>
        <label>2</label>
    </ligand>
</feature>
<evidence type="ECO:0000256" key="3">
    <source>
        <dbReference type="ARBA" id="ARBA00022517"/>
    </source>
</evidence>
<dbReference type="InterPro" id="IPR031166">
    <property type="entry name" value="G_ENGA"/>
</dbReference>
<dbReference type="EMBL" id="JAAMRR010000496">
    <property type="protein sequence ID" value="NGX95433.1"/>
    <property type="molecule type" value="Genomic_DNA"/>
</dbReference>
<dbReference type="NCBIfam" id="TIGR00231">
    <property type="entry name" value="small_GTP"/>
    <property type="match status" value="2"/>
</dbReference>
<dbReference type="PANTHER" id="PTHR43834">
    <property type="entry name" value="GTPASE DER"/>
    <property type="match status" value="1"/>
</dbReference>
<feature type="domain" description="EngA-type G" evidence="11">
    <location>
        <begin position="3"/>
        <end position="167"/>
    </location>
</feature>
<dbReference type="InterPro" id="IPR005225">
    <property type="entry name" value="Small_GTP-bd"/>
</dbReference>
<sequence length="465" mass="51387">MSFTIAIIGRPNVGKSTLFNRLVGQKLALVDDQPGVTRDRREGDGRLGDLEFTLIDTAGLDEGPKGSLTARMQEQTEAAIAAADALMFVIDARAGLTPTDRAFADFARRANKPVVLVANKSEGKHGEAGAMESYALGLGDPIPISAEHGEGLSDLYDALRVLMPEPVERDDGEDDPEAFENVDGQDENLSTRPIRVAVLGRPNAGKSTLINRLLGEERLLTSPEAGTTRDSIAVDVMWKGREFRVFDTAGLRRRSRIEDKLEKLSVSDALRAVRFAEVVVLMMDAQKKFEEQDLRLADLIEREGRAIVIAVNKWDLMERAPNQIARLREDADHLLPQVKGMPVVAVSGMMGEGIDRLMSAIEDAYGVWNRRISTAALNRWFEQAVQNNPPPAVSGRRLKLNYITQAKARPPSFVMFCSRADAIPESYLRYLVNSMRGAFDLPGTPIRITLREKDNPFAHKAKRKS</sequence>
<gene>
    <name evidence="8" type="primary">der</name>
    <name evidence="12" type="ORF">G4V63_09470</name>
</gene>
<dbReference type="CDD" id="cd01895">
    <property type="entry name" value="EngA2"/>
    <property type="match status" value="1"/>
</dbReference>
<evidence type="ECO:0000256" key="9">
    <source>
        <dbReference type="PROSITE-ProRule" id="PRU01049"/>
    </source>
</evidence>
<proteinExistence type="inferred from homology"/>
<comment type="subunit">
    <text evidence="8">Associates with the 50S ribosomal subunit.</text>
</comment>
<keyword evidence="13" id="KW-1185">Reference proteome</keyword>
<evidence type="ECO:0000313" key="13">
    <source>
        <dbReference type="Proteomes" id="UP000480266"/>
    </source>
</evidence>
<keyword evidence="5 8" id="KW-0547">Nucleotide-binding</keyword>
<dbReference type="GO" id="GO:0042254">
    <property type="term" value="P:ribosome biogenesis"/>
    <property type="evidence" value="ECO:0007669"/>
    <property type="project" value="UniProtKB-KW"/>
</dbReference>
<comment type="function">
    <text evidence="8 10">GTPase that plays an essential role in the late steps of ribosome biogenesis.</text>
</comment>
<dbReference type="FunFam" id="3.30.300.20:FF:000004">
    <property type="entry name" value="GTPase Der"/>
    <property type="match status" value="1"/>
</dbReference>
<reference evidence="12" key="1">
    <citation type="submission" date="2020-02" db="EMBL/GenBank/DDBJ databases">
        <title>Draft genome sequence of Candidatus Afipia apatlaquensis IBT-C3, a potential strain for decolorization of textile dyes.</title>
        <authorList>
            <person name="Sanchez-Reyes A."/>
            <person name="Breton-Deval L."/>
            <person name="Mangelson H."/>
            <person name="Sanchez-Flores A."/>
        </authorList>
    </citation>
    <scope>NUCLEOTIDE SEQUENCE [LARGE SCALE GENOMIC DNA]</scope>
    <source>
        <strain evidence="12">IBT-C3</strain>
    </source>
</reference>
<feature type="binding site" evidence="8">
    <location>
        <begin position="200"/>
        <end position="207"/>
    </location>
    <ligand>
        <name>GTP</name>
        <dbReference type="ChEBI" id="CHEBI:37565"/>
        <label>2</label>
    </ligand>
</feature>
<evidence type="ECO:0000256" key="6">
    <source>
        <dbReference type="ARBA" id="ARBA00023134"/>
    </source>
</evidence>
<dbReference type="Proteomes" id="UP000480266">
    <property type="component" value="Unassembled WGS sequence"/>
</dbReference>
<comment type="similarity">
    <text evidence="1 8 9 10">Belongs to the TRAFAC class TrmE-Era-EngA-EngB-Septin-like GTPase superfamily. EngA (Der) GTPase family.</text>
</comment>
<dbReference type="FunFam" id="3.40.50.300:FF:000057">
    <property type="entry name" value="GTPase Der"/>
    <property type="match status" value="1"/>
</dbReference>
<dbReference type="HAMAP" id="MF_00195">
    <property type="entry name" value="GTPase_Der"/>
    <property type="match status" value="1"/>
</dbReference>
<dbReference type="PIRSF" id="PIRSF006485">
    <property type="entry name" value="GTP-binding_EngA"/>
    <property type="match status" value="1"/>
</dbReference>
<dbReference type="PRINTS" id="PR00326">
    <property type="entry name" value="GTP1OBG"/>
</dbReference>
<dbReference type="CDD" id="cd01894">
    <property type="entry name" value="EngA1"/>
    <property type="match status" value="1"/>
</dbReference>
<dbReference type="FunFam" id="3.40.50.300:FF:000040">
    <property type="entry name" value="GTPase Der"/>
    <property type="match status" value="1"/>
</dbReference>
<accession>A0A7C9VLW3</accession>
<dbReference type="PROSITE" id="PS51712">
    <property type="entry name" value="G_ENGA"/>
    <property type="match status" value="2"/>
</dbReference>
<evidence type="ECO:0000256" key="7">
    <source>
        <dbReference type="ARBA" id="ARBA00032345"/>
    </source>
</evidence>
<dbReference type="InterPro" id="IPR015946">
    <property type="entry name" value="KH_dom-like_a/b"/>
</dbReference>
<evidence type="ECO:0000256" key="2">
    <source>
        <dbReference type="ARBA" id="ARBA00020953"/>
    </source>
</evidence>
<evidence type="ECO:0000313" key="12">
    <source>
        <dbReference type="EMBL" id="NGX95433.1"/>
    </source>
</evidence>
<dbReference type="Gene3D" id="3.30.300.20">
    <property type="match status" value="1"/>
</dbReference>
<dbReference type="InterPro" id="IPR027417">
    <property type="entry name" value="P-loop_NTPase"/>
</dbReference>
<dbReference type="InterPro" id="IPR006073">
    <property type="entry name" value="GTP-bd"/>
</dbReference>
<name>A0A7C9VLW3_9BRAD</name>
<dbReference type="GO" id="GO:0005525">
    <property type="term" value="F:GTP binding"/>
    <property type="evidence" value="ECO:0007669"/>
    <property type="project" value="UniProtKB-UniRule"/>
</dbReference>
<protein>
    <recommendedName>
        <fullName evidence="2 8">GTPase Der</fullName>
    </recommendedName>
    <alternativeName>
        <fullName evidence="7 8">GTP-binding protein EngA</fullName>
    </alternativeName>
</protein>
<dbReference type="AlphaFoldDB" id="A0A7C9VLW3"/>
<evidence type="ECO:0000256" key="4">
    <source>
        <dbReference type="ARBA" id="ARBA00022737"/>
    </source>
</evidence>
<feature type="binding site" evidence="8">
    <location>
        <begin position="247"/>
        <end position="251"/>
    </location>
    <ligand>
        <name>GTP</name>
        <dbReference type="ChEBI" id="CHEBI:37565"/>
        <label>2</label>
    </ligand>
</feature>
<evidence type="ECO:0000256" key="5">
    <source>
        <dbReference type="ARBA" id="ARBA00022741"/>
    </source>
</evidence>
<organism evidence="12 13">
    <name type="scientific">Candidatus Afipia apatlaquensis</name>
    <dbReference type="NCBI Taxonomy" id="2712852"/>
    <lineage>
        <taxon>Bacteria</taxon>
        <taxon>Pseudomonadati</taxon>
        <taxon>Pseudomonadota</taxon>
        <taxon>Alphaproteobacteria</taxon>
        <taxon>Hyphomicrobiales</taxon>
        <taxon>Nitrobacteraceae</taxon>
        <taxon>Afipia</taxon>
    </lineage>
</organism>